<keyword evidence="1" id="KW-0812">Transmembrane</keyword>
<feature type="transmembrane region" description="Helical" evidence="1">
    <location>
        <begin position="245"/>
        <end position="265"/>
    </location>
</feature>
<feature type="transmembrane region" description="Helical" evidence="1">
    <location>
        <begin position="315"/>
        <end position="336"/>
    </location>
</feature>
<gene>
    <name evidence="2" type="ORF">FAP39_05370</name>
</gene>
<feature type="transmembrane region" description="Helical" evidence="1">
    <location>
        <begin position="142"/>
        <end position="162"/>
    </location>
</feature>
<organism evidence="2 3">
    <name type="scientific">Shimia litoralis</name>
    <dbReference type="NCBI Taxonomy" id="420403"/>
    <lineage>
        <taxon>Bacteria</taxon>
        <taxon>Pseudomonadati</taxon>
        <taxon>Pseudomonadota</taxon>
        <taxon>Alphaproteobacteria</taxon>
        <taxon>Rhodobacterales</taxon>
        <taxon>Roseobacteraceae</taxon>
    </lineage>
</organism>
<feature type="transmembrane region" description="Helical" evidence="1">
    <location>
        <begin position="211"/>
        <end position="233"/>
    </location>
</feature>
<comment type="caution">
    <text evidence="2">The sequence shown here is derived from an EMBL/GenBank/DDBJ whole genome shotgun (WGS) entry which is preliminary data.</text>
</comment>
<dbReference type="InterPro" id="IPR025291">
    <property type="entry name" value="DUF4153"/>
</dbReference>
<reference evidence="2 3" key="1">
    <citation type="submission" date="2019-04" db="EMBL/GenBank/DDBJ databases">
        <title>Genome sequence of Pelagicola litoralis CL-ES2.</title>
        <authorList>
            <person name="Cao J."/>
        </authorList>
    </citation>
    <scope>NUCLEOTIDE SEQUENCE [LARGE SCALE GENOMIC DNA]</scope>
    <source>
        <strain evidence="2 3">CL-ES2</strain>
    </source>
</reference>
<feature type="transmembrane region" description="Helical" evidence="1">
    <location>
        <begin position="348"/>
        <end position="368"/>
    </location>
</feature>
<feature type="transmembrane region" description="Helical" evidence="1">
    <location>
        <begin position="182"/>
        <end position="199"/>
    </location>
</feature>
<feature type="transmembrane region" description="Helical" evidence="1">
    <location>
        <begin position="12"/>
        <end position="30"/>
    </location>
</feature>
<name>A0A4U7N7B3_9RHOB</name>
<sequence>MTSSETEVMTGRAAMALIGALAGLSMWLLIDVIPDVVHNQTLLVTLTAAVCGFFGVLLAISGPVRLGLAMAGAAALGGFASLMLGLASLRFDTVENLLENSFAIPAWGVILFVSTPFVSVMLRDRTGWRDYPRLFDCTWSIIVRYSAAWLFVGVFWLILILSNALLEIVGIDIIDRLIDVDAVPHIFTGLALGLALKVVHEMRDYLSPYMVLHLLRLIVPVMLVVVAVFVGALPMRDPNELFGGLSPAGTLLSVALGMILLISVAMDKDDQDAVSSRWMRLATEGLALLLPVVSGVAVYAIWLRVGQYGWSPSRLAAATAAGFALSYALLYALAVVRRGAWMARLRQSNVWMAFALVVMAVMWLSPIYNAEKISTNSQVGRYLDGRASVSETAIWEMTHEWGKPGMRGVAILRSLTGETHLEMREALSVAASTDRKYVFDRKINDDGRNDDLSQLAALIRPVSGQDPITADQLAGLPDYRIEYWVSACGRSTDHACAIVFEDFDPQSAGREGFIFIPSRGNQFEVVSLRVHDGAFVAGNDLRDRESGGNVLLSADQVQGILDGEYQVAPSSQKSLWLENLELIPDN</sequence>
<keyword evidence="3" id="KW-1185">Reference proteome</keyword>
<dbReference type="EMBL" id="SULI01000004">
    <property type="protein sequence ID" value="TKZ21533.1"/>
    <property type="molecule type" value="Genomic_DNA"/>
</dbReference>
<keyword evidence="1" id="KW-0472">Membrane</keyword>
<proteinExistence type="predicted"/>
<feature type="transmembrane region" description="Helical" evidence="1">
    <location>
        <begin position="101"/>
        <end position="122"/>
    </location>
</feature>
<protein>
    <submittedName>
        <fullName evidence="2">DUF4153 domain-containing protein</fullName>
    </submittedName>
</protein>
<keyword evidence="1" id="KW-1133">Transmembrane helix</keyword>
<accession>A0A4U7N7B3</accession>
<dbReference type="OrthoDB" id="7402611at2"/>
<dbReference type="Proteomes" id="UP000306575">
    <property type="component" value="Unassembled WGS sequence"/>
</dbReference>
<evidence type="ECO:0000313" key="3">
    <source>
        <dbReference type="Proteomes" id="UP000306575"/>
    </source>
</evidence>
<dbReference type="RefSeq" id="WP_138015362.1">
    <property type="nucleotide sequence ID" value="NZ_SULI01000004.1"/>
</dbReference>
<feature type="transmembrane region" description="Helical" evidence="1">
    <location>
        <begin position="286"/>
        <end position="303"/>
    </location>
</feature>
<evidence type="ECO:0000313" key="2">
    <source>
        <dbReference type="EMBL" id="TKZ21533.1"/>
    </source>
</evidence>
<evidence type="ECO:0000256" key="1">
    <source>
        <dbReference type="SAM" id="Phobius"/>
    </source>
</evidence>
<dbReference type="Pfam" id="PF13687">
    <property type="entry name" value="DUF4153"/>
    <property type="match status" value="1"/>
</dbReference>
<feature type="transmembrane region" description="Helical" evidence="1">
    <location>
        <begin position="67"/>
        <end position="89"/>
    </location>
</feature>
<feature type="transmembrane region" description="Helical" evidence="1">
    <location>
        <begin position="42"/>
        <end position="60"/>
    </location>
</feature>
<dbReference type="AlphaFoldDB" id="A0A4U7N7B3"/>